<dbReference type="GeneID" id="37170555"/>
<evidence type="ECO:0000256" key="1">
    <source>
        <dbReference type="SAM" id="SignalP"/>
    </source>
</evidence>
<evidence type="ECO:0000313" key="3">
    <source>
        <dbReference type="Proteomes" id="UP000249497"/>
    </source>
</evidence>
<dbReference type="AlphaFoldDB" id="A0A8T8XAW4"/>
<dbReference type="Proteomes" id="UP000249497">
    <property type="component" value="Unassembled WGS sequence"/>
</dbReference>
<name>A0A8T8XAW4_ASPJA</name>
<evidence type="ECO:0000313" key="2">
    <source>
        <dbReference type="EMBL" id="RAH85120.1"/>
    </source>
</evidence>
<keyword evidence="1" id="KW-0732">Signal</keyword>
<feature type="signal peptide" evidence="1">
    <location>
        <begin position="1"/>
        <end position="18"/>
    </location>
</feature>
<evidence type="ECO:0008006" key="4">
    <source>
        <dbReference type="Google" id="ProtNLM"/>
    </source>
</evidence>
<proteinExistence type="predicted"/>
<keyword evidence="3" id="KW-1185">Reference proteome</keyword>
<accession>A0A8T8XAW4</accession>
<sequence>MLLALFSLLFCVVRIAYGRWVRLFRTHVPHGFMSNHSNKLILMYIWQPLFVVRVAYTWNGSSCYPTFETPQ</sequence>
<organism evidence="2 3">
    <name type="scientific">Aspergillus japonicus CBS 114.51</name>
    <dbReference type="NCBI Taxonomy" id="1448312"/>
    <lineage>
        <taxon>Eukaryota</taxon>
        <taxon>Fungi</taxon>
        <taxon>Dikarya</taxon>
        <taxon>Ascomycota</taxon>
        <taxon>Pezizomycotina</taxon>
        <taxon>Eurotiomycetes</taxon>
        <taxon>Eurotiomycetidae</taxon>
        <taxon>Eurotiales</taxon>
        <taxon>Aspergillaceae</taxon>
        <taxon>Aspergillus</taxon>
        <taxon>Aspergillus subgen. Circumdati</taxon>
    </lineage>
</organism>
<feature type="chain" id="PRO_5035757519" description="Secreted protein" evidence="1">
    <location>
        <begin position="19"/>
        <end position="71"/>
    </location>
</feature>
<protein>
    <recommendedName>
        <fullName evidence="4">Secreted protein</fullName>
    </recommendedName>
</protein>
<reference evidence="2 3" key="1">
    <citation type="submission" date="2018-02" db="EMBL/GenBank/DDBJ databases">
        <title>The genomes of Aspergillus section Nigri reveals drivers in fungal speciation.</title>
        <authorList>
            <consortium name="DOE Joint Genome Institute"/>
            <person name="Vesth T.C."/>
            <person name="Nybo J."/>
            <person name="Theobald S."/>
            <person name="Brandl J."/>
            <person name="Frisvad J.C."/>
            <person name="Nielsen K.F."/>
            <person name="Lyhne E.K."/>
            <person name="Kogle M.E."/>
            <person name="Kuo A."/>
            <person name="Riley R."/>
            <person name="Clum A."/>
            <person name="Nolan M."/>
            <person name="Lipzen A."/>
            <person name="Salamov A."/>
            <person name="Henrissat B."/>
            <person name="Wiebenga A."/>
            <person name="De vries R.P."/>
            <person name="Grigoriev I.V."/>
            <person name="Mortensen U.H."/>
            <person name="Andersen M.R."/>
            <person name="Baker S.E."/>
        </authorList>
    </citation>
    <scope>NUCLEOTIDE SEQUENCE [LARGE SCALE GENOMIC DNA]</scope>
    <source>
        <strain evidence="2 3">CBS 114.51</strain>
    </source>
</reference>
<dbReference type="EMBL" id="KZ824776">
    <property type="protein sequence ID" value="RAH85120.1"/>
    <property type="molecule type" value="Genomic_DNA"/>
</dbReference>
<dbReference type="RefSeq" id="XP_025531014.1">
    <property type="nucleotide sequence ID" value="XM_025666863.1"/>
</dbReference>
<gene>
    <name evidence="2" type="ORF">BO86DRAFT_213472</name>
</gene>